<gene>
    <name evidence="8" type="ORF">GCM10023215_07610</name>
</gene>
<dbReference type="InterPro" id="IPR000719">
    <property type="entry name" value="Prot_kinase_dom"/>
</dbReference>
<proteinExistence type="predicted"/>
<evidence type="ECO:0000256" key="2">
    <source>
        <dbReference type="ARBA" id="ARBA00022679"/>
    </source>
</evidence>
<evidence type="ECO:0000256" key="4">
    <source>
        <dbReference type="ARBA" id="ARBA00022777"/>
    </source>
</evidence>
<feature type="compositionally biased region" description="Pro residues" evidence="6">
    <location>
        <begin position="55"/>
        <end position="71"/>
    </location>
</feature>
<evidence type="ECO:0000256" key="1">
    <source>
        <dbReference type="ARBA" id="ARBA00012513"/>
    </source>
</evidence>
<feature type="region of interest" description="Disordered" evidence="6">
    <location>
        <begin position="1"/>
        <end position="100"/>
    </location>
</feature>
<feature type="compositionally biased region" description="Polar residues" evidence="6">
    <location>
        <begin position="306"/>
        <end position="315"/>
    </location>
</feature>
<evidence type="ECO:0000259" key="7">
    <source>
        <dbReference type="PROSITE" id="PS50011"/>
    </source>
</evidence>
<dbReference type="EMBL" id="BAABIC010000002">
    <property type="protein sequence ID" value="GAA4677424.1"/>
    <property type="molecule type" value="Genomic_DNA"/>
</dbReference>
<dbReference type="CDD" id="cd14014">
    <property type="entry name" value="STKc_PknB_like"/>
    <property type="match status" value="1"/>
</dbReference>
<feature type="domain" description="Protein kinase" evidence="7">
    <location>
        <begin position="103"/>
        <end position="373"/>
    </location>
</feature>
<organism evidence="8 9">
    <name type="scientific">Pseudonocardia yuanmonensis</name>
    <dbReference type="NCBI Taxonomy" id="1095914"/>
    <lineage>
        <taxon>Bacteria</taxon>
        <taxon>Bacillati</taxon>
        <taxon>Actinomycetota</taxon>
        <taxon>Actinomycetes</taxon>
        <taxon>Pseudonocardiales</taxon>
        <taxon>Pseudonocardiaceae</taxon>
        <taxon>Pseudonocardia</taxon>
    </lineage>
</organism>
<accession>A0ABP8W0G9</accession>
<protein>
    <recommendedName>
        <fullName evidence="1">non-specific serine/threonine protein kinase</fullName>
        <ecNumber evidence="1">2.7.11.1</ecNumber>
    </recommendedName>
</protein>
<dbReference type="RefSeq" id="WP_345378345.1">
    <property type="nucleotide sequence ID" value="NZ_BAABIC010000002.1"/>
</dbReference>
<dbReference type="SUPFAM" id="SSF56112">
    <property type="entry name" value="Protein kinase-like (PK-like)"/>
    <property type="match status" value="1"/>
</dbReference>
<dbReference type="EC" id="2.7.11.1" evidence="1"/>
<dbReference type="Gene3D" id="3.30.200.20">
    <property type="entry name" value="Phosphorylase Kinase, domain 1"/>
    <property type="match status" value="1"/>
</dbReference>
<dbReference type="InterPro" id="IPR050660">
    <property type="entry name" value="NEK_Ser/Thr_kinase"/>
</dbReference>
<comment type="caution">
    <text evidence="8">The sequence shown here is derived from an EMBL/GenBank/DDBJ whole genome shotgun (WGS) entry which is preliminary data.</text>
</comment>
<sequence length="377" mass="39797">MSAAALEPDPAPGELREVRVGGARRGRGLAGGVAAETTRRHPRRTPADVGEAQAGPPPAPGSGPTSAPAPEPVGSDVDATAEPDTALDGPAPLPPGREVAPGYTVVQHLRRGEDYDTYDAWSAVHHCHTVAKVLRPDLVGDVRTRRGLLREAKLLRALRHPYIVRLLDLVDERGPNPVMVLESLPGGTLSDALDSYGRFPEAALAHLGQQLGAALRYLHEHGRVHCDVKPSNIVVSAGVTRVIDLALARAPGPAPAEVGSARYMAPEQILGGIVTPATDVWAVGVVLHEAATGVRPFPDGVADPEQTGSHSLSRTDSTHPRAELGRLYPQLLRAAPRLRSRRRLPVRVASVLDGCLLTDPAARPTLAEVHTALDALL</sequence>
<evidence type="ECO:0000256" key="3">
    <source>
        <dbReference type="ARBA" id="ARBA00022741"/>
    </source>
</evidence>
<dbReference type="SMART" id="SM00220">
    <property type="entry name" value="S_TKc"/>
    <property type="match status" value="1"/>
</dbReference>
<dbReference type="PANTHER" id="PTHR43671:SF13">
    <property type="entry name" value="SERINE_THREONINE-PROTEIN KINASE NEK2"/>
    <property type="match status" value="1"/>
</dbReference>
<keyword evidence="4" id="KW-0418">Kinase</keyword>
<dbReference type="PANTHER" id="PTHR43671">
    <property type="entry name" value="SERINE/THREONINE-PROTEIN KINASE NEK"/>
    <property type="match status" value="1"/>
</dbReference>
<dbReference type="Pfam" id="PF00069">
    <property type="entry name" value="Pkinase"/>
    <property type="match status" value="1"/>
</dbReference>
<reference evidence="9" key="1">
    <citation type="journal article" date="2019" name="Int. J. Syst. Evol. Microbiol.">
        <title>The Global Catalogue of Microorganisms (GCM) 10K type strain sequencing project: providing services to taxonomists for standard genome sequencing and annotation.</title>
        <authorList>
            <consortium name="The Broad Institute Genomics Platform"/>
            <consortium name="The Broad Institute Genome Sequencing Center for Infectious Disease"/>
            <person name="Wu L."/>
            <person name="Ma J."/>
        </authorList>
    </citation>
    <scope>NUCLEOTIDE SEQUENCE [LARGE SCALE GENOMIC DNA]</scope>
    <source>
        <strain evidence="9">JCM 18055</strain>
    </source>
</reference>
<dbReference type="Gene3D" id="1.10.510.10">
    <property type="entry name" value="Transferase(Phosphotransferase) domain 1"/>
    <property type="match status" value="1"/>
</dbReference>
<feature type="region of interest" description="Disordered" evidence="6">
    <location>
        <begin position="297"/>
        <end position="320"/>
    </location>
</feature>
<keyword evidence="3" id="KW-0547">Nucleotide-binding</keyword>
<name>A0ABP8W0G9_9PSEU</name>
<keyword evidence="9" id="KW-1185">Reference proteome</keyword>
<dbReference type="Proteomes" id="UP001500325">
    <property type="component" value="Unassembled WGS sequence"/>
</dbReference>
<evidence type="ECO:0000256" key="6">
    <source>
        <dbReference type="SAM" id="MobiDB-lite"/>
    </source>
</evidence>
<evidence type="ECO:0000313" key="8">
    <source>
        <dbReference type="EMBL" id="GAA4677424.1"/>
    </source>
</evidence>
<evidence type="ECO:0000256" key="5">
    <source>
        <dbReference type="ARBA" id="ARBA00022840"/>
    </source>
</evidence>
<dbReference type="PROSITE" id="PS50011">
    <property type="entry name" value="PROTEIN_KINASE_DOM"/>
    <property type="match status" value="1"/>
</dbReference>
<keyword evidence="5" id="KW-0067">ATP-binding</keyword>
<dbReference type="InterPro" id="IPR011009">
    <property type="entry name" value="Kinase-like_dom_sf"/>
</dbReference>
<keyword evidence="2" id="KW-0808">Transferase</keyword>
<evidence type="ECO:0000313" key="9">
    <source>
        <dbReference type="Proteomes" id="UP001500325"/>
    </source>
</evidence>